<feature type="region of interest" description="Disordered" evidence="1">
    <location>
        <begin position="229"/>
        <end position="262"/>
    </location>
</feature>
<proteinExistence type="predicted"/>
<dbReference type="OrthoDB" id="10652877at2759"/>
<gene>
    <name evidence="2" type="ORF">CSUB01_01756</name>
</gene>
<organism evidence="2 3">
    <name type="scientific">Colletotrichum sublineola</name>
    <name type="common">Sorghum anthracnose fungus</name>
    <dbReference type="NCBI Taxonomy" id="1173701"/>
    <lineage>
        <taxon>Eukaryota</taxon>
        <taxon>Fungi</taxon>
        <taxon>Dikarya</taxon>
        <taxon>Ascomycota</taxon>
        <taxon>Pezizomycotina</taxon>
        <taxon>Sordariomycetes</taxon>
        <taxon>Hypocreomycetidae</taxon>
        <taxon>Glomerellales</taxon>
        <taxon>Glomerellaceae</taxon>
        <taxon>Colletotrichum</taxon>
        <taxon>Colletotrichum graminicola species complex</taxon>
    </lineage>
</organism>
<dbReference type="Proteomes" id="UP000027238">
    <property type="component" value="Unassembled WGS sequence"/>
</dbReference>
<reference evidence="3" key="1">
    <citation type="journal article" date="2014" name="Genome Announc.">
        <title>Draft genome sequence of Colletotrichum sublineola, a destructive pathogen of cultivated sorghum.</title>
        <authorList>
            <person name="Baroncelli R."/>
            <person name="Sanz-Martin J.M."/>
            <person name="Rech G.E."/>
            <person name="Sukno S.A."/>
            <person name="Thon M.R."/>
        </authorList>
    </citation>
    <scope>NUCLEOTIDE SEQUENCE [LARGE SCALE GENOMIC DNA]</scope>
    <source>
        <strain evidence="3">TX430BB</strain>
    </source>
</reference>
<keyword evidence="3" id="KW-1185">Reference proteome</keyword>
<dbReference type="HOGENOM" id="CLU_1061793_0_0_1"/>
<evidence type="ECO:0000256" key="1">
    <source>
        <dbReference type="SAM" id="MobiDB-lite"/>
    </source>
</evidence>
<dbReference type="AlphaFoldDB" id="A0A066XD61"/>
<name>A0A066XD61_COLSU</name>
<sequence>MPPPPRPPASGGQGASGAPPAPPRRSRASREEDESVRDVPCNRCIRQMADWKPAMTAAFSANLPRCVETQTASNKCTRCANMKGKTCVPATRATTMAGIELRRLFEELNRAADPSRAYPDVVDEINKAQVAGKKALQKQTNLAKVPDAKRKAEAEEEEWLLRQRSVAAAEASADAARRQAKSAESLAKSAKVATMALEAHTTALREQTAAIVAQTSLLSEWSQTYSQVHAGDLDSAAGDATAAGESEGQEENDGESEDADEE</sequence>
<evidence type="ECO:0000313" key="3">
    <source>
        <dbReference type="Proteomes" id="UP000027238"/>
    </source>
</evidence>
<feature type="compositionally biased region" description="Acidic residues" evidence="1">
    <location>
        <begin position="247"/>
        <end position="262"/>
    </location>
</feature>
<protein>
    <submittedName>
        <fullName evidence="2">Uncharacterized protein</fullName>
    </submittedName>
</protein>
<accession>A0A066XD61</accession>
<dbReference type="EMBL" id="JMSE01000842">
    <property type="protein sequence ID" value="KDN67113.1"/>
    <property type="molecule type" value="Genomic_DNA"/>
</dbReference>
<comment type="caution">
    <text evidence="2">The sequence shown here is derived from an EMBL/GenBank/DDBJ whole genome shotgun (WGS) entry which is preliminary data.</text>
</comment>
<dbReference type="eggNOG" id="ENOG502T65E">
    <property type="taxonomic scope" value="Eukaryota"/>
</dbReference>
<feature type="region of interest" description="Disordered" evidence="1">
    <location>
        <begin position="1"/>
        <end position="39"/>
    </location>
</feature>
<evidence type="ECO:0000313" key="2">
    <source>
        <dbReference type="EMBL" id="KDN67113.1"/>
    </source>
</evidence>